<sequence length="63" mass="7360">MNKKQSGQASTEWLLISLLIMTALFIVEEQLSLIEYLIETGRKAREFYYFIWRYLVLIPGGSS</sequence>
<accession>A0A432YYZ8</accession>
<keyword evidence="1" id="KW-1133">Transmembrane helix</keyword>
<dbReference type="OrthoDB" id="6241167at2"/>
<name>A0A432YYZ8_9GAMM</name>
<evidence type="ECO:0000313" key="3">
    <source>
        <dbReference type="Proteomes" id="UP000288058"/>
    </source>
</evidence>
<dbReference type="Proteomes" id="UP000288058">
    <property type="component" value="Unassembled WGS sequence"/>
</dbReference>
<protein>
    <submittedName>
        <fullName evidence="2">Uncharacterized protein</fullName>
    </submittedName>
</protein>
<organism evidence="2 3">
    <name type="scientific">Idiomarina ramblicola</name>
    <dbReference type="NCBI Taxonomy" id="263724"/>
    <lineage>
        <taxon>Bacteria</taxon>
        <taxon>Pseudomonadati</taxon>
        <taxon>Pseudomonadota</taxon>
        <taxon>Gammaproteobacteria</taxon>
        <taxon>Alteromonadales</taxon>
        <taxon>Idiomarinaceae</taxon>
        <taxon>Idiomarina</taxon>
    </lineage>
</organism>
<keyword evidence="3" id="KW-1185">Reference proteome</keyword>
<proteinExistence type="predicted"/>
<keyword evidence="1" id="KW-0812">Transmembrane</keyword>
<dbReference type="AlphaFoldDB" id="A0A432YYZ8"/>
<evidence type="ECO:0000256" key="1">
    <source>
        <dbReference type="SAM" id="Phobius"/>
    </source>
</evidence>
<feature type="transmembrane region" description="Helical" evidence="1">
    <location>
        <begin position="13"/>
        <end position="38"/>
    </location>
</feature>
<comment type="caution">
    <text evidence="2">The sequence shown here is derived from an EMBL/GenBank/DDBJ whole genome shotgun (WGS) entry which is preliminary data.</text>
</comment>
<reference evidence="3" key="1">
    <citation type="journal article" date="2018" name="Front. Microbiol.">
        <title>Genome-Based Analysis Reveals the Taxonomy and Diversity of the Family Idiomarinaceae.</title>
        <authorList>
            <person name="Liu Y."/>
            <person name="Lai Q."/>
            <person name="Shao Z."/>
        </authorList>
    </citation>
    <scope>NUCLEOTIDE SEQUENCE [LARGE SCALE GENOMIC DNA]</scope>
    <source>
        <strain evidence="3">R22</strain>
    </source>
</reference>
<dbReference type="RefSeq" id="WP_126781992.1">
    <property type="nucleotide sequence ID" value="NZ_PIQC01000005.1"/>
</dbReference>
<dbReference type="EMBL" id="PIQC01000005">
    <property type="protein sequence ID" value="RUO68860.1"/>
    <property type="molecule type" value="Genomic_DNA"/>
</dbReference>
<gene>
    <name evidence="2" type="ORF">CWI78_08060</name>
</gene>
<keyword evidence="1" id="KW-0472">Membrane</keyword>
<evidence type="ECO:0000313" key="2">
    <source>
        <dbReference type="EMBL" id="RUO68860.1"/>
    </source>
</evidence>